<feature type="non-terminal residue" evidence="1">
    <location>
        <position position="91"/>
    </location>
</feature>
<name>A0A382MJ50_9ZZZZ</name>
<proteinExistence type="predicted"/>
<sequence length="91" mass="10366">MKPKQSLILMTVILFLNITGHGWTEDRQTISWITQEEAALATMKSKGTNMDNQSKSKKQTFPINQQSVAGPIIKIEKPDQDQFYDDLIDIL</sequence>
<accession>A0A382MJ50</accession>
<dbReference type="EMBL" id="UINC01094089">
    <property type="protein sequence ID" value="SVC49023.1"/>
    <property type="molecule type" value="Genomic_DNA"/>
</dbReference>
<reference evidence="1" key="1">
    <citation type="submission" date="2018-05" db="EMBL/GenBank/DDBJ databases">
        <authorList>
            <person name="Lanie J.A."/>
            <person name="Ng W.-L."/>
            <person name="Kazmierczak K.M."/>
            <person name="Andrzejewski T.M."/>
            <person name="Davidsen T.M."/>
            <person name="Wayne K.J."/>
            <person name="Tettelin H."/>
            <person name="Glass J.I."/>
            <person name="Rusch D."/>
            <person name="Podicherti R."/>
            <person name="Tsui H.-C.T."/>
            <person name="Winkler M.E."/>
        </authorList>
    </citation>
    <scope>NUCLEOTIDE SEQUENCE</scope>
</reference>
<gene>
    <name evidence="1" type="ORF">METZ01_LOCUS301877</name>
</gene>
<dbReference type="AlphaFoldDB" id="A0A382MJ50"/>
<evidence type="ECO:0000313" key="1">
    <source>
        <dbReference type="EMBL" id="SVC49023.1"/>
    </source>
</evidence>
<protein>
    <submittedName>
        <fullName evidence="1">Uncharacterized protein</fullName>
    </submittedName>
</protein>
<organism evidence="1">
    <name type="scientific">marine metagenome</name>
    <dbReference type="NCBI Taxonomy" id="408172"/>
    <lineage>
        <taxon>unclassified sequences</taxon>
        <taxon>metagenomes</taxon>
        <taxon>ecological metagenomes</taxon>
    </lineage>
</organism>